<keyword evidence="6" id="KW-1185">Reference proteome</keyword>
<dbReference type="AlphaFoldDB" id="A0AA39QTZ2"/>
<dbReference type="GO" id="GO:0046872">
    <property type="term" value="F:metal ion binding"/>
    <property type="evidence" value="ECO:0007669"/>
    <property type="project" value="UniProtKB-KW"/>
</dbReference>
<gene>
    <name evidence="5" type="ORF">JMJ35_009914</name>
</gene>
<evidence type="ECO:0000256" key="4">
    <source>
        <dbReference type="RuleBase" id="RU366034"/>
    </source>
</evidence>
<dbReference type="GO" id="GO:0010333">
    <property type="term" value="F:terpene synthase activity"/>
    <property type="evidence" value="ECO:0007669"/>
    <property type="project" value="InterPro"/>
</dbReference>
<evidence type="ECO:0000256" key="3">
    <source>
        <dbReference type="ARBA" id="ARBA00022842"/>
    </source>
</evidence>
<proteinExistence type="inferred from homology"/>
<comment type="cofactor">
    <cofactor evidence="1 4">
        <name>Mg(2+)</name>
        <dbReference type="ChEBI" id="CHEBI:18420"/>
    </cofactor>
</comment>
<dbReference type="EMBL" id="JAFEKC020000022">
    <property type="protein sequence ID" value="KAK0508025.1"/>
    <property type="molecule type" value="Genomic_DNA"/>
</dbReference>
<comment type="caution">
    <text evidence="5">The sequence shown here is derived from an EMBL/GenBank/DDBJ whole genome shotgun (WGS) entry which is preliminary data.</text>
</comment>
<dbReference type="GO" id="GO:0008299">
    <property type="term" value="P:isoprenoid biosynthetic process"/>
    <property type="evidence" value="ECO:0007669"/>
    <property type="project" value="UniProtKB-ARBA"/>
</dbReference>
<organism evidence="5 6">
    <name type="scientific">Cladonia borealis</name>
    <dbReference type="NCBI Taxonomy" id="184061"/>
    <lineage>
        <taxon>Eukaryota</taxon>
        <taxon>Fungi</taxon>
        <taxon>Dikarya</taxon>
        <taxon>Ascomycota</taxon>
        <taxon>Pezizomycotina</taxon>
        <taxon>Lecanoromycetes</taxon>
        <taxon>OSLEUM clade</taxon>
        <taxon>Lecanoromycetidae</taxon>
        <taxon>Lecanorales</taxon>
        <taxon>Lecanorineae</taxon>
        <taxon>Cladoniaceae</taxon>
        <taxon>Cladonia</taxon>
    </lineage>
</organism>
<comment type="similarity">
    <text evidence="2 4">Belongs to the terpene synthase family.</text>
</comment>
<protein>
    <recommendedName>
        <fullName evidence="4">Terpene synthase</fullName>
        <ecNumber evidence="4">4.2.3.-</ecNumber>
    </recommendedName>
</protein>
<dbReference type="InterPro" id="IPR008949">
    <property type="entry name" value="Isoprenoid_synthase_dom_sf"/>
</dbReference>
<dbReference type="SUPFAM" id="SSF48576">
    <property type="entry name" value="Terpenoid synthases"/>
    <property type="match status" value="1"/>
</dbReference>
<evidence type="ECO:0000256" key="1">
    <source>
        <dbReference type="ARBA" id="ARBA00001946"/>
    </source>
</evidence>
<accession>A0AA39QTZ2</accession>
<dbReference type="PANTHER" id="PTHR35201">
    <property type="entry name" value="TERPENE SYNTHASE"/>
    <property type="match status" value="1"/>
</dbReference>
<dbReference type="PANTHER" id="PTHR35201:SF4">
    <property type="entry name" value="BETA-PINACENE SYNTHASE-RELATED"/>
    <property type="match status" value="1"/>
</dbReference>
<reference evidence="5" key="1">
    <citation type="submission" date="2023-03" db="EMBL/GenBank/DDBJ databases">
        <title>Complete genome of Cladonia borealis.</title>
        <authorList>
            <person name="Park H."/>
        </authorList>
    </citation>
    <scope>NUCLEOTIDE SEQUENCE</scope>
    <source>
        <strain evidence="5">ANT050790</strain>
    </source>
</reference>
<dbReference type="Proteomes" id="UP001166286">
    <property type="component" value="Unassembled WGS sequence"/>
</dbReference>
<dbReference type="Gene3D" id="1.10.600.10">
    <property type="entry name" value="Farnesyl Diphosphate Synthase"/>
    <property type="match status" value="1"/>
</dbReference>
<name>A0AA39QTZ2_9LECA</name>
<evidence type="ECO:0000313" key="5">
    <source>
        <dbReference type="EMBL" id="KAK0508025.1"/>
    </source>
</evidence>
<keyword evidence="4" id="KW-0479">Metal-binding</keyword>
<sequence>MEYGYSTVVDPLTYNTDGLCGNIPLRMHMDPWKENIGAGRAQQDWAKLVRPISQYKGGLGPEYSFIRVTVPECLPERLEIIAYANEFAFLYDDATENIDQDTANEESHQMLEVFGEGALKSSGPKDLGAKQIQSQILAEMMALDRGRALTAMKAWAKFVQLSSSRHRSVPFTSLKEYLPYRIIDAGELIWFGTVTFGMALTIPEEEMELCKQLVQPVFAALSLTNDLFSWEKERDAAKQNGFSHVINAIWVLMEERSITESEAKDVCRAMIKENVAKYSLIVEETRNNSEISLDLRKYVEALQYSHSGNLVWSIYCPRYHPDVSYNGIQISMVESGAKETLVV</sequence>
<evidence type="ECO:0000313" key="6">
    <source>
        <dbReference type="Proteomes" id="UP001166286"/>
    </source>
</evidence>
<keyword evidence="4" id="KW-0456">Lyase</keyword>
<evidence type="ECO:0000256" key="2">
    <source>
        <dbReference type="ARBA" id="ARBA00006333"/>
    </source>
</evidence>
<dbReference type="EC" id="4.2.3.-" evidence="4"/>
<dbReference type="Pfam" id="PF19086">
    <property type="entry name" value="Terpene_syn_C_2"/>
    <property type="match status" value="1"/>
</dbReference>
<dbReference type="InterPro" id="IPR034686">
    <property type="entry name" value="Terpene_cyclase-like_2"/>
</dbReference>
<keyword evidence="3 4" id="KW-0460">Magnesium</keyword>